<dbReference type="EMBL" id="MU253789">
    <property type="protein sequence ID" value="KAG9246880.1"/>
    <property type="molecule type" value="Genomic_DNA"/>
</dbReference>
<keyword evidence="6" id="KW-0539">Nucleus</keyword>
<evidence type="ECO:0000256" key="6">
    <source>
        <dbReference type="ARBA" id="ARBA00023242"/>
    </source>
</evidence>
<feature type="domain" description="Transcription factor TFIID subunit 8 C-terminal" evidence="8">
    <location>
        <begin position="213"/>
        <end position="261"/>
    </location>
</feature>
<sequence>MRATNMAPISPDSLKRGSAGQSSDDERNGPQRKKQRIETLEERAESPAPEPVLPATPPPEAAYTPLPIHHGTLFNDDPEALLRRSIALALKHVGFDGARPEALAAIVSEVDAYAAKFLAGITLYILNSRRERPTPLDFYYGLQDFDIPIDSLKPHLKLPIPKENTLIQLEPSPLELFGLPYKGHKEERRKAEEIRILLGPELDGRPEKEKRKYIPEKFIPFPSRHTFQATPRDDTRETDTRKIREMAAKEARAGEEALRKFMSKGKSSKANDLKKAASKDPLSNTRHEKFEKLRASFAALSPNRKPGTDGEDEDHTVIVNSEAKYFRKGVTVRKVILPVLHQFSDGAPQTNGILPGN</sequence>
<feature type="region of interest" description="Disordered" evidence="7">
    <location>
        <begin position="262"/>
        <end position="288"/>
    </location>
</feature>
<name>A0A9P7Z7N3_9HELO</name>
<dbReference type="GO" id="GO:0005669">
    <property type="term" value="C:transcription factor TFIID complex"/>
    <property type="evidence" value="ECO:0007669"/>
    <property type="project" value="InterPro"/>
</dbReference>
<dbReference type="OrthoDB" id="2193813at2759"/>
<evidence type="ECO:0000259" key="8">
    <source>
        <dbReference type="Pfam" id="PF10406"/>
    </source>
</evidence>
<comment type="subcellular location">
    <subcellularLocation>
        <location evidence="1">Nucleus</location>
    </subcellularLocation>
</comment>
<dbReference type="CDD" id="cd08049">
    <property type="entry name" value="TAF8"/>
    <property type="match status" value="1"/>
</dbReference>
<dbReference type="InterPro" id="IPR019473">
    <property type="entry name" value="TFIID_su8_C"/>
</dbReference>
<evidence type="ECO:0000256" key="7">
    <source>
        <dbReference type="SAM" id="MobiDB-lite"/>
    </source>
</evidence>
<evidence type="ECO:0000256" key="2">
    <source>
        <dbReference type="ARBA" id="ARBA00008767"/>
    </source>
</evidence>
<dbReference type="CDD" id="cd00076">
    <property type="entry name" value="HFD_SF"/>
    <property type="match status" value="1"/>
</dbReference>
<feature type="compositionally biased region" description="Basic and acidic residues" evidence="7">
    <location>
        <begin position="36"/>
        <end position="45"/>
    </location>
</feature>
<evidence type="ECO:0000313" key="10">
    <source>
        <dbReference type="Proteomes" id="UP000887226"/>
    </source>
</evidence>
<feature type="compositionally biased region" description="Basic and acidic residues" evidence="7">
    <location>
        <begin position="269"/>
        <end position="278"/>
    </location>
</feature>
<dbReference type="InterPro" id="IPR009072">
    <property type="entry name" value="Histone-fold"/>
</dbReference>
<feature type="compositionally biased region" description="Pro residues" evidence="7">
    <location>
        <begin position="48"/>
        <end position="60"/>
    </location>
</feature>
<dbReference type="Proteomes" id="UP000887226">
    <property type="component" value="Unassembled WGS sequence"/>
</dbReference>
<feature type="region of interest" description="Disordered" evidence="7">
    <location>
        <begin position="1"/>
        <end position="69"/>
    </location>
</feature>
<proteinExistence type="inferred from homology"/>
<dbReference type="PANTHER" id="PTHR46469:SF1">
    <property type="entry name" value="TRANSCRIPTION INITIATION FACTOR TFIID SUBUNIT 8"/>
    <property type="match status" value="1"/>
</dbReference>
<keyword evidence="5" id="KW-0804">Transcription</keyword>
<protein>
    <recommendedName>
        <fullName evidence="3">Transcription initiation factor TFIID subunit 8</fullName>
    </recommendedName>
</protein>
<dbReference type="GO" id="GO:0006367">
    <property type="term" value="P:transcription initiation at RNA polymerase II promoter"/>
    <property type="evidence" value="ECO:0007669"/>
    <property type="project" value="TreeGrafter"/>
</dbReference>
<comment type="similarity">
    <text evidence="2">Belongs to the TAF8 family.</text>
</comment>
<evidence type="ECO:0000256" key="4">
    <source>
        <dbReference type="ARBA" id="ARBA00023015"/>
    </source>
</evidence>
<keyword evidence="10" id="KW-1185">Reference proteome</keyword>
<evidence type="ECO:0000256" key="3">
    <source>
        <dbReference type="ARBA" id="ARBA00017307"/>
    </source>
</evidence>
<evidence type="ECO:0000313" key="9">
    <source>
        <dbReference type="EMBL" id="KAG9246880.1"/>
    </source>
</evidence>
<dbReference type="InterPro" id="IPR037818">
    <property type="entry name" value="TAF8"/>
</dbReference>
<dbReference type="PANTHER" id="PTHR46469">
    <property type="entry name" value="TRANSCRIPTION INITIATION FACTOR TFIID SUBUNIT 8"/>
    <property type="match status" value="1"/>
</dbReference>
<dbReference type="Gene3D" id="1.10.20.10">
    <property type="entry name" value="Histone, subunit A"/>
    <property type="match status" value="1"/>
</dbReference>
<dbReference type="Pfam" id="PF10406">
    <property type="entry name" value="TAF8_C"/>
    <property type="match status" value="1"/>
</dbReference>
<keyword evidence="4" id="KW-0805">Transcription regulation</keyword>
<evidence type="ECO:0000256" key="1">
    <source>
        <dbReference type="ARBA" id="ARBA00004123"/>
    </source>
</evidence>
<reference evidence="9" key="1">
    <citation type="journal article" date="2021" name="IMA Fungus">
        <title>Genomic characterization of three marine fungi, including Emericellopsis atlantica sp. nov. with signatures of a generalist lifestyle and marine biomass degradation.</title>
        <authorList>
            <person name="Hagestad O.C."/>
            <person name="Hou L."/>
            <person name="Andersen J.H."/>
            <person name="Hansen E.H."/>
            <person name="Altermark B."/>
            <person name="Li C."/>
            <person name="Kuhnert E."/>
            <person name="Cox R.J."/>
            <person name="Crous P.W."/>
            <person name="Spatafora J.W."/>
            <person name="Lail K."/>
            <person name="Amirebrahimi M."/>
            <person name="Lipzen A."/>
            <person name="Pangilinan J."/>
            <person name="Andreopoulos W."/>
            <person name="Hayes R.D."/>
            <person name="Ng V."/>
            <person name="Grigoriev I.V."/>
            <person name="Jackson S.A."/>
            <person name="Sutton T.D.S."/>
            <person name="Dobson A.D.W."/>
            <person name="Rama T."/>
        </authorList>
    </citation>
    <scope>NUCLEOTIDE SEQUENCE</scope>
    <source>
        <strain evidence="9">TRa3180A</strain>
    </source>
</reference>
<gene>
    <name evidence="9" type="ORF">BJ878DRAFT_247085</name>
</gene>
<comment type="caution">
    <text evidence="9">The sequence shown here is derived from an EMBL/GenBank/DDBJ whole genome shotgun (WGS) entry which is preliminary data.</text>
</comment>
<accession>A0A9P7Z7N3</accession>
<dbReference type="GO" id="GO:0046982">
    <property type="term" value="F:protein heterodimerization activity"/>
    <property type="evidence" value="ECO:0007669"/>
    <property type="project" value="InterPro"/>
</dbReference>
<dbReference type="AlphaFoldDB" id="A0A9P7Z7N3"/>
<organism evidence="9 10">
    <name type="scientific">Calycina marina</name>
    <dbReference type="NCBI Taxonomy" id="1763456"/>
    <lineage>
        <taxon>Eukaryota</taxon>
        <taxon>Fungi</taxon>
        <taxon>Dikarya</taxon>
        <taxon>Ascomycota</taxon>
        <taxon>Pezizomycotina</taxon>
        <taxon>Leotiomycetes</taxon>
        <taxon>Helotiales</taxon>
        <taxon>Pezizellaceae</taxon>
        <taxon>Calycina</taxon>
    </lineage>
</organism>
<evidence type="ECO:0000256" key="5">
    <source>
        <dbReference type="ARBA" id="ARBA00023163"/>
    </source>
</evidence>